<comment type="caution">
    <text evidence="1">The sequence shown here is derived from an EMBL/GenBank/DDBJ whole genome shotgun (WGS) entry which is preliminary data.</text>
</comment>
<protein>
    <submittedName>
        <fullName evidence="1">Uncharacterized protein</fullName>
    </submittedName>
</protein>
<keyword evidence="2" id="KW-1185">Reference proteome</keyword>
<dbReference type="EMBL" id="JAOQIO010000094">
    <property type="protein sequence ID" value="MCU6795146.1"/>
    <property type="molecule type" value="Genomic_DNA"/>
</dbReference>
<evidence type="ECO:0000313" key="2">
    <source>
        <dbReference type="Proteomes" id="UP001652445"/>
    </source>
</evidence>
<dbReference type="RefSeq" id="WP_262686196.1">
    <property type="nucleotide sequence ID" value="NZ_JAOQIO010000094.1"/>
</dbReference>
<reference evidence="1 2" key="1">
    <citation type="submission" date="2022-09" db="EMBL/GenBank/DDBJ databases">
        <authorList>
            <person name="Han X.L."/>
            <person name="Wang Q."/>
            <person name="Lu T."/>
        </authorList>
    </citation>
    <scope>NUCLEOTIDE SEQUENCE [LARGE SCALE GENOMIC DNA]</scope>
    <source>
        <strain evidence="1 2">WQ 127069</strain>
    </source>
</reference>
<accession>A0ABT2UMA0</accession>
<sequence>MKPLTNNLELHTAAANRKEIAVLIRKERIGKGVITDITEASVKIGDEWFMRENCSFWLETSK</sequence>
<evidence type="ECO:0000313" key="1">
    <source>
        <dbReference type="EMBL" id="MCU6795146.1"/>
    </source>
</evidence>
<dbReference type="Proteomes" id="UP001652445">
    <property type="component" value="Unassembled WGS sequence"/>
</dbReference>
<proteinExistence type="predicted"/>
<organism evidence="1 2">
    <name type="scientific">Paenibacillus baimaensis</name>
    <dbReference type="NCBI Taxonomy" id="2982185"/>
    <lineage>
        <taxon>Bacteria</taxon>
        <taxon>Bacillati</taxon>
        <taxon>Bacillota</taxon>
        <taxon>Bacilli</taxon>
        <taxon>Bacillales</taxon>
        <taxon>Paenibacillaceae</taxon>
        <taxon>Paenibacillus</taxon>
    </lineage>
</organism>
<name>A0ABT2UMA0_9BACL</name>
<gene>
    <name evidence="1" type="ORF">OB236_23855</name>
</gene>